<protein>
    <recommendedName>
        <fullName evidence="3">Nif11 domain-containing protein</fullName>
    </recommendedName>
</protein>
<sequence>MSSNPTTTSQETTREKFDLLLDQLRAEFQVSSSIDHASRGLWFGELAKRYQVDRQDLVRFWRGCGYGRGE</sequence>
<reference evidence="1 2" key="1">
    <citation type="submission" date="2020-10" db="EMBL/GenBank/DDBJ databases">
        <authorList>
            <person name="Castelo-Branco R."/>
            <person name="Eusebio N."/>
            <person name="Adriana R."/>
            <person name="Vieira A."/>
            <person name="Brugerolle De Fraissinette N."/>
            <person name="Rezende De Castro R."/>
            <person name="Schneider M.P."/>
            <person name="Vasconcelos V."/>
            <person name="Leao P.N."/>
        </authorList>
    </citation>
    <scope>NUCLEOTIDE SEQUENCE [LARGE SCALE GENOMIC DNA]</scope>
    <source>
        <strain evidence="1 2">LEGE 00031</strain>
    </source>
</reference>
<proteinExistence type="predicted"/>
<comment type="caution">
    <text evidence="1">The sequence shown here is derived from an EMBL/GenBank/DDBJ whole genome shotgun (WGS) entry which is preliminary data.</text>
</comment>
<dbReference type="RefSeq" id="WP_194021043.1">
    <property type="nucleotide sequence ID" value="NZ_JADEVV010000072.1"/>
</dbReference>
<accession>A0ABR9VW70</accession>
<evidence type="ECO:0000313" key="1">
    <source>
        <dbReference type="EMBL" id="MBE9255598.1"/>
    </source>
</evidence>
<dbReference type="EMBL" id="JADEVV010000072">
    <property type="protein sequence ID" value="MBE9255598.1"/>
    <property type="molecule type" value="Genomic_DNA"/>
</dbReference>
<keyword evidence="2" id="KW-1185">Reference proteome</keyword>
<dbReference type="Proteomes" id="UP000658720">
    <property type="component" value="Unassembled WGS sequence"/>
</dbReference>
<evidence type="ECO:0008006" key="3">
    <source>
        <dbReference type="Google" id="ProtNLM"/>
    </source>
</evidence>
<evidence type="ECO:0000313" key="2">
    <source>
        <dbReference type="Proteomes" id="UP000658720"/>
    </source>
</evidence>
<organism evidence="1 2">
    <name type="scientific">Synechocystis salina LEGE 00031</name>
    <dbReference type="NCBI Taxonomy" id="1828736"/>
    <lineage>
        <taxon>Bacteria</taxon>
        <taxon>Bacillati</taxon>
        <taxon>Cyanobacteriota</taxon>
        <taxon>Cyanophyceae</taxon>
        <taxon>Synechococcales</taxon>
        <taxon>Merismopediaceae</taxon>
        <taxon>Synechocystis</taxon>
    </lineage>
</organism>
<gene>
    <name evidence="1" type="ORF">IQ217_17515</name>
</gene>
<name>A0ABR9VW70_9SYNC</name>